<evidence type="ECO:0000313" key="2">
    <source>
        <dbReference type="Proteomes" id="UP001205740"/>
    </source>
</evidence>
<organism evidence="1 2">
    <name type="scientific">Williamsia serinedens</name>
    <dbReference type="NCBI Taxonomy" id="391736"/>
    <lineage>
        <taxon>Bacteria</taxon>
        <taxon>Bacillati</taxon>
        <taxon>Actinomycetota</taxon>
        <taxon>Actinomycetes</taxon>
        <taxon>Mycobacteriales</taxon>
        <taxon>Nocardiaceae</taxon>
        <taxon>Williamsia</taxon>
    </lineage>
</organism>
<name>A0ABT1H7A8_9NOCA</name>
<evidence type="ECO:0000313" key="1">
    <source>
        <dbReference type="EMBL" id="MCP2163006.1"/>
    </source>
</evidence>
<protein>
    <submittedName>
        <fullName evidence="1">Uncharacterized protein</fullName>
    </submittedName>
</protein>
<accession>A0ABT1H7A8</accession>
<proteinExistence type="predicted"/>
<keyword evidence="2" id="KW-1185">Reference proteome</keyword>
<reference evidence="1 2" key="1">
    <citation type="submission" date="2022-06" db="EMBL/GenBank/DDBJ databases">
        <title>Genomic Encyclopedia of Archaeal and Bacterial Type Strains, Phase II (KMG-II): from individual species to whole genera.</title>
        <authorList>
            <person name="Goeker M."/>
        </authorList>
    </citation>
    <scope>NUCLEOTIDE SEQUENCE [LARGE SCALE GENOMIC DNA]</scope>
    <source>
        <strain evidence="1 2">DSM 45037</strain>
    </source>
</reference>
<comment type="caution">
    <text evidence="1">The sequence shown here is derived from an EMBL/GenBank/DDBJ whole genome shotgun (WGS) entry which is preliminary data.</text>
</comment>
<dbReference type="EMBL" id="JAMTCG010000010">
    <property type="protein sequence ID" value="MCP2163006.1"/>
    <property type="molecule type" value="Genomic_DNA"/>
</dbReference>
<gene>
    <name evidence="1" type="ORF">LX12_004219</name>
</gene>
<dbReference type="Proteomes" id="UP001205740">
    <property type="component" value="Unassembled WGS sequence"/>
</dbReference>
<sequence>MGAAPGIAGSRVPQVQGCFLAVGDYECRWFTDMNNTGGPVDVWRVDGVATEMLRTSMEGYQYFPGPIAATQLTLLRTDVPPR</sequence>